<gene>
    <name evidence="4" type="ORF">D6C83_04891</name>
</gene>
<evidence type="ECO:0000313" key="5">
    <source>
        <dbReference type="Proteomes" id="UP000304947"/>
    </source>
</evidence>
<dbReference type="PANTHER" id="PTHR16184:SF6">
    <property type="entry name" value="ELONGATOR COMPLEX PROTEIN 6"/>
    <property type="match status" value="1"/>
</dbReference>
<organism evidence="4 5">
    <name type="scientific">Aureobasidium pullulans</name>
    <name type="common">Black yeast</name>
    <name type="synonym">Pullularia pullulans</name>
    <dbReference type="NCBI Taxonomy" id="5580"/>
    <lineage>
        <taxon>Eukaryota</taxon>
        <taxon>Fungi</taxon>
        <taxon>Dikarya</taxon>
        <taxon>Ascomycota</taxon>
        <taxon>Pezizomycotina</taxon>
        <taxon>Dothideomycetes</taxon>
        <taxon>Dothideomycetidae</taxon>
        <taxon>Dothideales</taxon>
        <taxon>Saccotheciaceae</taxon>
        <taxon>Aureobasidium</taxon>
    </lineage>
</organism>
<feature type="compositionally biased region" description="Pro residues" evidence="3">
    <location>
        <begin position="402"/>
        <end position="415"/>
    </location>
</feature>
<feature type="region of interest" description="Disordered" evidence="3">
    <location>
        <begin position="1"/>
        <end position="21"/>
    </location>
</feature>
<dbReference type="AlphaFoldDB" id="A0A4T0CRE3"/>
<feature type="compositionally biased region" description="Polar residues" evidence="3">
    <location>
        <begin position="87"/>
        <end position="100"/>
    </location>
</feature>
<dbReference type="Proteomes" id="UP000304947">
    <property type="component" value="Unassembled WGS sequence"/>
</dbReference>
<dbReference type="GO" id="GO:0033588">
    <property type="term" value="C:elongator holoenzyme complex"/>
    <property type="evidence" value="ECO:0007669"/>
    <property type="project" value="InterPro"/>
</dbReference>
<feature type="region of interest" description="Disordered" evidence="3">
    <location>
        <begin position="87"/>
        <end position="156"/>
    </location>
</feature>
<dbReference type="Gene3D" id="3.40.50.300">
    <property type="entry name" value="P-loop containing nucleotide triphosphate hydrolases"/>
    <property type="match status" value="1"/>
</dbReference>
<evidence type="ECO:0000256" key="1">
    <source>
        <dbReference type="ARBA" id="ARBA00005043"/>
    </source>
</evidence>
<accession>A0A4T0CRE3</accession>
<reference evidence="4 5" key="1">
    <citation type="submission" date="2018-10" db="EMBL/GenBank/DDBJ databases">
        <title>Fifty Aureobasidium pullulans genomes reveal a recombining polyextremotolerant generalist.</title>
        <authorList>
            <person name="Gostincar C."/>
            <person name="Turk M."/>
            <person name="Zajc J."/>
            <person name="Gunde-Cimerman N."/>
        </authorList>
    </citation>
    <scope>NUCLEOTIDE SEQUENCE [LARGE SCALE GENOMIC DNA]</scope>
    <source>
        <strain evidence="4 5">EXF-3380</strain>
    </source>
</reference>
<comment type="caution">
    <text evidence="4">The sequence shown here is derived from an EMBL/GenBank/DDBJ whole genome shotgun (WGS) entry which is preliminary data.</text>
</comment>
<evidence type="ECO:0000256" key="3">
    <source>
        <dbReference type="SAM" id="MobiDB-lite"/>
    </source>
</evidence>
<dbReference type="InterPro" id="IPR018627">
    <property type="entry name" value="ELP6"/>
</dbReference>
<feature type="region of interest" description="Disordered" evidence="3">
    <location>
        <begin position="366"/>
        <end position="448"/>
    </location>
</feature>
<evidence type="ECO:0000313" key="4">
    <source>
        <dbReference type="EMBL" id="TIA49305.1"/>
    </source>
</evidence>
<protein>
    <submittedName>
        <fullName evidence="4">Uncharacterized protein</fullName>
    </submittedName>
</protein>
<dbReference type="EMBL" id="QZBU01001479">
    <property type="protein sequence ID" value="TIA49305.1"/>
    <property type="molecule type" value="Genomic_DNA"/>
</dbReference>
<dbReference type="GO" id="GO:0002098">
    <property type="term" value="P:tRNA wobble uridine modification"/>
    <property type="evidence" value="ECO:0007669"/>
    <property type="project" value="InterPro"/>
</dbReference>
<feature type="compositionally biased region" description="Low complexity" evidence="3">
    <location>
        <begin position="416"/>
        <end position="439"/>
    </location>
</feature>
<sequence>MKGDDFALSPPDMSSISSAESDGDLEEFYARFQNVTNLPNSRPLNPGRSNESGWLDAMYPAEAAAPGRSGRTNSPLVGQPDLIGQRAASQYPPTSTQPSLQPLLPSENPTAPRRPSPPLPIYLSGTIRDYAPDSRAPINQRRPVSEANAGRTTSNPRFHRWLRDNWQHTIEFVLPADVEETLFRQWCEEERLAERQQQLELALSLLDAMSPHFQKTQLRILTRPEIAAMSIREPIQLDYIIVGATLDLFSNSTATMNTRNRTPPLLEPYLRLPSEASQLLLTGVLDSSPQWLVTRLLRSAYTPSEETESPEEQDVSVILVSWLRHWEFWKSEARRGAGIDLARLAQQDKFVFVDGLTHLFPVATSNTAATPSPAAPSPTQKSLPVRNTPASPVPNRGGPLPSRGPVPSRGPPVPAQQPQAAQPQQPAQPTSQPQSTQPTNTSHLKDSSLASTYTTLSKTISTLLAKYPQRKIHLILDSPTLLLSTSASPSASALSSLLLSLRSLVSTTTLILESDTPFLSAALPDPSHLPTPLEAAHAAFVVQQAHISKWVLSLRPLDTGKARDVSGVIRVARGGAWDDDVEEEEEVKGQEKKELEALYFVQNDGGIKVFERGEASVG</sequence>
<comment type="similarity">
    <text evidence="2">Belongs to the ELP6 family.</text>
</comment>
<name>A0A4T0CRE3_AURPU</name>
<dbReference type="PANTHER" id="PTHR16184">
    <property type="entry name" value="ELONGATOR COMPLEX PROTEIN 6"/>
    <property type="match status" value="1"/>
</dbReference>
<dbReference type="InterPro" id="IPR027417">
    <property type="entry name" value="P-loop_NTPase"/>
</dbReference>
<evidence type="ECO:0000256" key="2">
    <source>
        <dbReference type="ARBA" id="ARBA00008837"/>
    </source>
</evidence>
<proteinExistence type="inferred from homology"/>
<comment type="pathway">
    <text evidence="1">tRNA modification; 5-methoxycarbonylmethyl-2-thiouridine-tRNA biosynthesis.</text>
</comment>
<dbReference type="UniPathway" id="UPA00988"/>